<keyword evidence="6 18" id="KW-0732">Signal</keyword>
<dbReference type="GO" id="GO:0005576">
    <property type="term" value="C:extracellular region"/>
    <property type="evidence" value="ECO:0007669"/>
    <property type="project" value="UniProtKB-SubCell"/>
</dbReference>
<dbReference type="FunFam" id="1.10.225.10:FF:000009">
    <property type="entry name" value="Acyloxyacyl hydrolase"/>
    <property type="match status" value="1"/>
</dbReference>
<keyword evidence="20" id="KW-1185">Reference proteome</keyword>
<dbReference type="RefSeq" id="XP_035297396.1">
    <property type="nucleotide sequence ID" value="XM_035441505.1"/>
</dbReference>
<dbReference type="PROSITE" id="PS50015">
    <property type="entry name" value="SAP_B"/>
    <property type="match status" value="1"/>
</dbReference>
<dbReference type="SUPFAM" id="SSF47862">
    <property type="entry name" value="Saposin"/>
    <property type="match status" value="1"/>
</dbReference>
<dbReference type="PANTHER" id="PTHR15010">
    <property type="entry name" value="ACYLOXYACYL HYDROLASE"/>
    <property type="match status" value="1"/>
</dbReference>
<dbReference type="GO" id="GO:0009104">
    <property type="term" value="P:lipopolysaccharide catabolic process"/>
    <property type="evidence" value="ECO:0007669"/>
    <property type="project" value="TreeGrafter"/>
</dbReference>
<dbReference type="EC" id="3.1.1.77" evidence="16"/>
<name>A0A9J7GUM0_CRIGR</name>
<comment type="subunit">
    <text evidence="15">Heterodimer of the large and small subunits; disulfide-linked.</text>
</comment>
<accession>A0A9J7GUM0</accession>
<feature type="signal peptide" evidence="18">
    <location>
        <begin position="1"/>
        <end position="23"/>
    </location>
</feature>
<gene>
    <name evidence="21" type="primary">Aoah</name>
</gene>
<dbReference type="Pfam" id="PF20825">
    <property type="entry name" value="Saposin"/>
    <property type="match status" value="1"/>
</dbReference>
<evidence type="ECO:0000256" key="17">
    <source>
        <dbReference type="ARBA" id="ARBA00071736"/>
    </source>
</evidence>
<dbReference type="InterPro" id="IPR039676">
    <property type="entry name" value="AOAH"/>
</dbReference>
<evidence type="ECO:0000256" key="10">
    <source>
        <dbReference type="ARBA" id="ARBA00023145"/>
    </source>
</evidence>
<evidence type="ECO:0000256" key="14">
    <source>
        <dbReference type="ARBA" id="ARBA00050492"/>
    </source>
</evidence>
<keyword evidence="4" id="KW-0964">Secreted</keyword>
<feature type="domain" description="Saposin B-type" evidence="19">
    <location>
        <begin position="37"/>
        <end position="118"/>
    </location>
</feature>
<keyword evidence="8" id="KW-0106">Calcium</keyword>
<dbReference type="GO" id="GO:0005509">
    <property type="term" value="F:calcium ion binding"/>
    <property type="evidence" value="ECO:0007669"/>
    <property type="project" value="UniProtKB-ARBA"/>
</dbReference>
<comment type="cofactor">
    <cofactor evidence="1">
        <name>Ca(2+)</name>
        <dbReference type="ChEBI" id="CHEBI:29108"/>
    </cofactor>
</comment>
<evidence type="ECO:0000313" key="20">
    <source>
        <dbReference type="Proteomes" id="UP001108280"/>
    </source>
</evidence>
<dbReference type="InterPro" id="IPR011001">
    <property type="entry name" value="Saposin-like"/>
</dbReference>
<keyword evidence="13" id="KW-0968">Cytoplasmic vesicle</keyword>
<sequence>MKSPWETLKATPLFLLLLSHSLASAPYEDQPGTSYSNGHNCVGCVVVVSVIEQLAEVHNSSVQVAMERLCSYLPEKLFLKTTCYYLVQMFGSDIIKLLGEAMNADVVCHALEFCKQDAVQSQCHLYPLPQDNQLILECPKHSRDQH</sequence>
<evidence type="ECO:0000256" key="15">
    <source>
        <dbReference type="ARBA" id="ARBA00061991"/>
    </source>
</evidence>
<comment type="subcellular location">
    <subcellularLocation>
        <location evidence="2">Cytoplasmic vesicle</location>
    </subcellularLocation>
    <subcellularLocation>
        <location evidence="3">Secreted</location>
    </subcellularLocation>
</comment>
<dbReference type="GO" id="GO:0050528">
    <property type="term" value="F:acyloxyacyl hydrolase activity"/>
    <property type="evidence" value="ECO:0007669"/>
    <property type="project" value="UniProtKB-EC"/>
</dbReference>
<evidence type="ECO:0000256" key="9">
    <source>
        <dbReference type="ARBA" id="ARBA00023098"/>
    </source>
</evidence>
<keyword evidence="10" id="KW-0865">Zymogen</keyword>
<evidence type="ECO:0000256" key="16">
    <source>
        <dbReference type="ARBA" id="ARBA00067034"/>
    </source>
</evidence>
<keyword evidence="9" id="KW-0443">Lipid metabolism</keyword>
<evidence type="ECO:0000259" key="19">
    <source>
        <dbReference type="PROSITE" id="PS50015"/>
    </source>
</evidence>
<dbReference type="Gene3D" id="1.10.225.10">
    <property type="entry name" value="Saposin-like"/>
    <property type="match status" value="1"/>
</dbReference>
<evidence type="ECO:0000256" key="13">
    <source>
        <dbReference type="ARBA" id="ARBA00023329"/>
    </source>
</evidence>
<evidence type="ECO:0000256" key="4">
    <source>
        <dbReference type="ARBA" id="ARBA00022525"/>
    </source>
</evidence>
<dbReference type="InterPro" id="IPR048593">
    <property type="entry name" value="AOAH_Saposin_N"/>
</dbReference>
<evidence type="ECO:0000256" key="11">
    <source>
        <dbReference type="ARBA" id="ARBA00023157"/>
    </source>
</evidence>
<proteinExistence type="predicted"/>
<dbReference type="GO" id="GO:0050728">
    <property type="term" value="P:negative regulation of inflammatory response"/>
    <property type="evidence" value="ECO:0007669"/>
    <property type="project" value="TreeGrafter"/>
</dbReference>
<reference evidence="21" key="3">
    <citation type="submission" date="2025-08" db="UniProtKB">
        <authorList>
            <consortium name="RefSeq"/>
        </authorList>
    </citation>
    <scope>IDENTIFICATION</scope>
    <source>
        <strain evidence="21">17A/GY</strain>
        <tissue evidence="21">Liver</tissue>
    </source>
</reference>
<evidence type="ECO:0000313" key="21">
    <source>
        <dbReference type="RefSeq" id="XP_035297396.1"/>
    </source>
</evidence>
<keyword evidence="7 21" id="KW-0378">Hydrolase</keyword>
<keyword evidence="5" id="KW-0479">Metal-binding</keyword>
<evidence type="ECO:0000256" key="3">
    <source>
        <dbReference type="ARBA" id="ARBA00004613"/>
    </source>
</evidence>
<protein>
    <recommendedName>
        <fullName evidence="17">Acyloxyacyl hydrolase</fullName>
        <ecNumber evidence="16">3.1.1.77</ecNumber>
    </recommendedName>
</protein>
<dbReference type="AlphaFoldDB" id="A0A9J7GUM0"/>
<reference evidence="20" key="2">
    <citation type="journal article" date="2020" name="Biotechnol. Bioeng.">
        <title>Chromosome-scale scaffolds for the Chinese hamster reference genome assembly to facilitate the study of the CHO epigenome.</title>
        <authorList>
            <person name="Hilliard W."/>
            <person name="MacDonald M."/>
            <person name="Lee K.H."/>
        </authorList>
    </citation>
    <scope>NUCLEOTIDE SEQUENCE [LARGE SCALE GENOMIC DNA]</scope>
    <source>
        <strain evidence="20">17A/GY</strain>
    </source>
</reference>
<evidence type="ECO:0000256" key="6">
    <source>
        <dbReference type="ARBA" id="ARBA00022729"/>
    </source>
</evidence>
<keyword evidence="12" id="KW-0325">Glycoprotein</keyword>
<reference evidence="20" key="1">
    <citation type="journal article" date="2018" name="Biotechnol. Bioeng.">
        <title>A reference genome of the Chinese hamster based on a hybrid assembly strategy.</title>
        <authorList>
            <person name="Rupp O."/>
            <person name="MacDonald M.L."/>
            <person name="Li S."/>
            <person name="Dhiman H."/>
            <person name="Polson S."/>
            <person name="Griep S."/>
            <person name="Heffner K."/>
            <person name="Hernandez I."/>
            <person name="Brinkrolf K."/>
            <person name="Jadhav V."/>
            <person name="Samoudi M."/>
            <person name="Hao H."/>
            <person name="Kingham B."/>
            <person name="Goesmann A."/>
            <person name="Betenbaugh M.J."/>
            <person name="Lewis N.E."/>
            <person name="Borth N."/>
            <person name="Lee K.H."/>
        </authorList>
    </citation>
    <scope>NUCLEOTIDE SEQUENCE [LARGE SCALE GENOMIC DNA]</scope>
    <source>
        <strain evidence="20">17A/GY</strain>
    </source>
</reference>
<dbReference type="SMART" id="SM00741">
    <property type="entry name" value="SapB"/>
    <property type="match status" value="1"/>
</dbReference>
<keyword evidence="11" id="KW-1015">Disulfide bond</keyword>
<organism evidence="20 21">
    <name type="scientific">Cricetulus griseus</name>
    <name type="common">Chinese hamster</name>
    <name type="synonym">Cricetulus barabensis griseus</name>
    <dbReference type="NCBI Taxonomy" id="10029"/>
    <lineage>
        <taxon>Eukaryota</taxon>
        <taxon>Metazoa</taxon>
        <taxon>Chordata</taxon>
        <taxon>Craniata</taxon>
        <taxon>Vertebrata</taxon>
        <taxon>Euteleostomi</taxon>
        <taxon>Mammalia</taxon>
        <taxon>Eutheria</taxon>
        <taxon>Euarchontoglires</taxon>
        <taxon>Glires</taxon>
        <taxon>Rodentia</taxon>
        <taxon>Myomorpha</taxon>
        <taxon>Muroidea</taxon>
        <taxon>Cricetidae</taxon>
        <taxon>Cricetinae</taxon>
        <taxon>Cricetulus</taxon>
    </lineage>
</organism>
<dbReference type="RefSeq" id="XP_035313759.1">
    <property type="nucleotide sequence ID" value="XM_035457868.1"/>
</dbReference>
<dbReference type="GO" id="GO:0031410">
    <property type="term" value="C:cytoplasmic vesicle"/>
    <property type="evidence" value="ECO:0007669"/>
    <property type="project" value="UniProtKB-SubCell"/>
</dbReference>
<dbReference type="CTD" id="313"/>
<evidence type="ECO:0000256" key="18">
    <source>
        <dbReference type="SAM" id="SignalP"/>
    </source>
</evidence>
<evidence type="ECO:0000256" key="12">
    <source>
        <dbReference type="ARBA" id="ARBA00023180"/>
    </source>
</evidence>
<comment type="catalytic activity">
    <reaction evidence="14">
        <text>a 3-(acyloxy)acyl derivative of bacterial toxin + H2O = a 3-hydroxyacyl derivative of bacterial toxin + a fatty acid + H(+)</text>
        <dbReference type="Rhea" id="RHEA:12032"/>
        <dbReference type="ChEBI" id="CHEBI:15377"/>
        <dbReference type="ChEBI" id="CHEBI:15378"/>
        <dbReference type="ChEBI" id="CHEBI:28868"/>
        <dbReference type="ChEBI" id="CHEBI:136853"/>
        <dbReference type="ChEBI" id="CHEBI:140675"/>
        <dbReference type="EC" id="3.1.1.77"/>
    </reaction>
</comment>
<evidence type="ECO:0000256" key="2">
    <source>
        <dbReference type="ARBA" id="ARBA00004541"/>
    </source>
</evidence>
<feature type="chain" id="PRO_5039951411" description="Acyloxyacyl hydrolase" evidence="18">
    <location>
        <begin position="24"/>
        <end position="146"/>
    </location>
</feature>
<dbReference type="PANTHER" id="PTHR15010:SF0">
    <property type="entry name" value="ACYLOXYACYL HYDROLASE"/>
    <property type="match status" value="1"/>
</dbReference>
<dbReference type="InterPro" id="IPR008139">
    <property type="entry name" value="SaposinB_dom"/>
</dbReference>
<dbReference type="GeneID" id="100768833"/>
<evidence type="ECO:0000256" key="5">
    <source>
        <dbReference type="ARBA" id="ARBA00022723"/>
    </source>
</evidence>
<evidence type="ECO:0000256" key="1">
    <source>
        <dbReference type="ARBA" id="ARBA00001913"/>
    </source>
</evidence>
<evidence type="ECO:0000256" key="8">
    <source>
        <dbReference type="ARBA" id="ARBA00022837"/>
    </source>
</evidence>
<evidence type="ECO:0000256" key="7">
    <source>
        <dbReference type="ARBA" id="ARBA00022801"/>
    </source>
</evidence>
<dbReference type="Proteomes" id="UP001108280">
    <property type="component" value="Chromosome 3"/>
</dbReference>